<dbReference type="OrthoDB" id="9792148at2"/>
<dbReference type="InterPro" id="IPR042070">
    <property type="entry name" value="PucR_C-HTH_sf"/>
</dbReference>
<dbReference type="RefSeq" id="WP_139184747.1">
    <property type="nucleotide sequence ID" value="NZ_FNDK01000021.1"/>
</dbReference>
<reference evidence="5 6" key="1">
    <citation type="submission" date="2016-10" db="EMBL/GenBank/DDBJ databases">
        <authorList>
            <person name="de Groot N.N."/>
        </authorList>
    </citation>
    <scope>NUCLEOTIDE SEQUENCE [LARGE SCALE GENOMIC DNA]</scope>
    <source>
        <strain evidence="5 6">DSM 21632</strain>
    </source>
</reference>
<sequence>MQLLPELSVKIIKEVHNIIKEELIIVDKSGIITASTDQERIGNFHEGAVFAMKMEYKYYITKEKTQVLQGVKEGINLPIFFDNEVIGVIGITGDPLTVEPYADLIRKMTELMIKEAYHIEQKEWELRGLEAYFHEWVYAKEVDEEFIRKGQVLGVAIGTPYICAFVELDAKQSDKDFKQIQTYLLDVFKRHFPKKEDFMIRWGDGRFMVFKTYKGKESKDCLKSELKRCQQSIKVKYQANLIVGLSKSIVTYQIHKAYKEAEIALNVAKTKEGFIQYEDLLLDIVLEEIKEETSQEFIQRVLGRIRRDDELLATLAIYLNHDQSIKETASYMHIHTNTLHYRLKQIKKITGLDPRKTEAIALFYVAICLLKQDIPKKKTILVNNTI</sequence>
<dbReference type="InterPro" id="IPR008599">
    <property type="entry name" value="Diacid_rec"/>
</dbReference>
<evidence type="ECO:0000313" key="6">
    <source>
        <dbReference type="Proteomes" id="UP000199163"/>
    </source>
</evidence>
<protein>
    <submittedName>
        <fullName evidence="5">Carbohydrate diacid regulator</fullName>
    </submittedName>
</protein>
<evidence type="ECO:0000259" key="2">
    <source>
        <dbReference type="Pfam" id="PF05651"/>
    </source>
</evidence>
<dbReference type="Pfam" id="PF17853">
    <property type="entry name" value="GGDEF_2"/>
    <property type="match status" value="1"/>
</dbReference>
<evidence type="ECO:0000256" key="1">
    <source>
        <dbReference type="ARBA" id="ARBA00006754"/>
    </source>
</evidence>
<keyword evidence="6" id="KW-1185">Reference proteome</keyword>
<dbReference type="InterPro" id="IPR025736">
    <property type="entry name" value="PucR_C-HTH_dom"/>
</dbReference>
<gene>
    <name evidence="5" type="ORF">SAMN05192534_12141</name>
</gene>
<dbReference type="PANTHER" id="PTHR33744:SF16">
    <property type="entry name" value="CARBOHYDRATE DIACID REGULATOR"/>
    <property type="match status" value="1"/>
</dbReference>
<dbReference type="AlphaFoldDB" id="A0A1G8HTT6"/>
<dbReference type="PANTHER" id="PTHR33744">
    <property type="entry name" value="CARBOHYDRATE DIACID REGULATOR"/>
    <property type="match status" value="1"/>
</dbReference>
<dbReference type="InterPro" id="IPR051448">
    <property type="entry name" value="CdaR-like_regulators"/>
</dbReference>
<accession>A0A1G8HTT6</accession>
<organism evidence="5 6">
    <name type="scientific">Alteribacillus persepolensis</name>
    <dbReference type="NCBI Taxonomy" id="568899"/>
    <lineage>
        <taxon>Bacteria</taxon>
        <taxon>Bacillati</taxon>
        <taxon>Bacillota</taxon>
        <taxon>Bacilli</taxon>
        <taxon>Bacillales</taxon>
        <taxon>Bacillaceae</taxon>
        <taxon>Alteribacillus</taxon>
    </lineage>
</organism>
<evidence type="ECO:0000313" key="5">
    <source>
        <dbReference type="EMBL" id="SDI10034.1"/>
    </source>
</evidence>
<dbReference type="Gene3D" id="1.10.10.2840">
    <property type="entry name" value="PucR C-terminal helix-turn-helix domain"/>
    <property type="match status" value="1"/>
</dbReference>
<feature type="domain" description="PucR C-terminal helix-turn-helix" evidence="3">
    <location>
        <begin position="311"/>
        <end position="367"/>
    </location>
</feature>
<evidence type="ECO:0000259" key="4">
    <source>
        <dbReference type="Pfam" id="PF17853"/>
    </source>
</evidence>
<dbReference type="Pfam" id="PF13556">
    <property type="entry name" value="HTH_30"/>
    <property type="match status" value="1"/>
</dbReference>
<feature type="domain" description="CdaR GGDEF-like" evidence="4">
    <location>
        <begin position="142"/>
        <end position="267"/>
    </location>
</feature>
<comment type="similarity">
    <text evidence="1">Belongs to the CdaR family.</text>
</comment>
<proteinExistence type="inferred from homology"/>
<feature type="domain" description="Putative sugar diacid recognition" evidence="2">
    <location>
        <begin position="6"/>
        <end position="136"/>
    </location>
</feature>
<dbReference type="InterPro" id="IPR041522">
    <property type="entry name" value="CdaR_GGDEF"/>
</dbReference>
<dbReference type="STRING" id="568899.SAMN05192534_12141"/>
<dbReference type="Proteomes" id="UP000199163">
    <property type="component" value="Unassembled WGS sequence"/>
</dbReference>
<dbReference type="EMBL" id="FNDK01000021">
    <property type="protein sequence ID" value="SDI10034.1"/>
    <property type="molecule type" value="Genomic_DNA"/>
</dbReference>
<name>A0A1G8HTT6_9BACI</name>
<evidence type="ECO:0000259" key="3">
    <source>
        <dbReference type="Pfam" id="PF13556"/>
    </source>
</evidence>
<dbReference type="Pfam" id="PF05651">
    <property type="entry name" value="Diacid_rec"/>
    <property type="match status" value="1"/>
</dbReference>